<proteinExistence type="predicted"/>
<keyword evidence="4" id="KW-1185">Reference proteome</keyword>
<dbReference type="Proteomes" id="UP000035352">
    <property type="component" value="Chromosome"/>
</dbReference>
<dbReference type="KEGG" id="pbh:AAW51_0507"/>
<protein>
    <submittedName>
        <fullName evidence="3">Uncharacterized protein</fullName>
    </submittedName>
</protein>
<dbReference type="Pfam" id="PF14064">
    <property type="entry name" value="HmuY"/>
    <property type="match status" value="1"/>
</dbReference>
<dbReference type="RefSeq" id="WP_047193355.1">
    <property type="nucleotide sequence ID" value="NZ_CP011371.1"/>
</dbReference>
<dbReference type="STRING" id="413882.AAW51_0507"/>
<feature type="chain" id="PRO_5002551535" evidence="2">
    <location>
        <begin position="20"/>
        <end position="434"/>
    </location>
</feature>
<name>A0A0G3BGT2_9BURK</name>
<organism evidence="3 4">
    <name type="scientific">Caldimonas brevitalea</name>
    <dbReference type="NCBI Taxonomy" id="413882"/>
    <lineage>
        <taxon>Bacteria</taxon>
        <taxon>Pseudomonadati</taxon>
        <taxon>Pseudomonadota</taxon>
        <taxon>Betaproteobacteria</taxon>
        <taxon>Burkholderiales</taxon>
        <taxon>Sphaerotilaceae</taxon>
        <taxon>Caldimonas</taxon>
    </lineage>
</organism>
<feature type="signal peptide" evidence="2">
    <location>
        <begin position="1"/>
        <end position="19"/>
    </location>
</feature>
<evidence type="ECO:0000313" key="4">
    <source>
        <dbReference type="Proteomes" id="UP000035352"/>
    </source>
</evidence>
<dbReference type="EMBL" id="CP011371">
    <property type="protein sequence ID" value="AKJ27198.1"/>
    <property type="molecule type" value="Genomic_DNA"/>
</dbReference>
<keyword evidence="2" id="KW-0732">Signal</keyword>
<accession>A0A0G3BGT2</accession>
<dbReference type="CDD" id="cd12105">
    <property type="entry name" value="HmuY"/>
    <property type="match status" value="1"/>
</dbReference>
<evidence type="ECO:0000313" key="3">
    <source>
        <dbReference type="EMBL" id="AKJ27198.1"/>
    </source>
</evidence>
<sequence>MRPPTAAALLALTVTLALTACGGGGGGSGDNEADDNGGAPSNPPGQSGPAAFTQQASWTFTLPPAGSSLCYDFNTKTDVADCSGKAWDLKVTSSGRGATLWTNSGSSGNGAGGAFGGPFDHSWSALQAWQNATTDPVNGAMPDSVYAADAAHSVFTGSNGIQSAAFEYGVGGSTDHRLYPNFRVFLLTTDSRSPDTTGTEAHPVFALQLIGYYGGSGGTTSGYPSFRWVDRRAPGTVRAATVDARSGWVYFDLGSGTVSSETGTWHIAFNRYNVKLNGGSSGPGQVGGFLAQTPAGFYDSQGAPVAAKFRSAGNVEATLADLTTADLAAQPASASAWVRDTLASRLNQPYRGRYPEALDYGWWTYYPTTAAAAAAGLPPVAHLVKATPERGALVRGGEGDTYARLQLQEIRYADPADAASAQTWTVHFDVQPAP</sequence>
<evidence type="ECO:0000256" key="2">
    <source>
        <dbReference type="SAM" id="SignalP"/>
    </source>
</evidence>
<feature type="region of interest" description="Disordered" evidence="1">
    <location>
        <begin position="26"/>
        <end position="51"/>
    </location>
</feature>
<gene>
    <name evidence="3" type="ORF">AAW51_0507</name>
</gene>
<dbReference type="PROSITE" id="PS51257">
    <property type="entry name" value="PROKAR_LIPOPROTEIN"/>
    <property type="match status" value="1"/>
</dbReference>
<reference evidence="3 4" key="1">
    <citation type="submission" date="2015-05" db="EMBL/GenBank/DDBJ databases">
        <authorList>
            <person name="Tang B."/>
            <person name="Yu Y."/>
        </authorList>
    </citation>
    <scope>NUCLEOTIDE SEQUENCE [LARGE SCALE GENOMIC DNA]</scope>
    <source>
        <strain evidence="3 4">DSM 7029</strain>
    </source>
</reference>
<evidence type="ECO:0000256" key="1">
    <source>
        <dbReference type="SAM" id="MobiDB-lite"/>
    </source>
</evidence>
<dbReference type="OrthoDB" id="335087at2"/>
<dbReference type="AlphaFoldDB" id="A0A0G3BGT2"/>
<dbReference type="PATRIC" id="fig|413882.6.peg.540"/>
<dbReference type="InterPro" id="IPR025921">
    <property type="entry name" value="HmuY"/>
</dbReference>